<dbReference type="GO" id="GO:0030976">
    <property type="term" value="F:thiamine pyrophosphate binding"/>
    <property type="evidence" value="ECO:0007669"/>
    <property type="project" value="InterPro"/>
</dbReference>
<dbReference type="InterPro" id="IPR011603">
    <property type="entry name" value="2oxoglutarate_DH_E1"/>
</dbReference>
<evidence type="ECO:0000256" key="4">
    <source>
        <dbReference type="ARBA" id="ARBA00023052"/>
    </source>
</evidence>
<dbReference type="Pfam" id="PF16870">
    <property type="entry name" value="OxoGdeHyase_C"/>
    <property type="match status" value="1"/>
</dbReference>
<dbReference type="STRING" id="133381.A0A2T9ZG96"/>
<dbReference type="PIRSF" id="PIRSF000157">
    <property type="entry name" value="Oxoglu_dh_E1"/>
    <property type="match status" value="1"/>
</dbReference>
<dbReference type="EMBL" id="MBFS01000214">
    <property type="protein sequence ID" value="PVV03591.1"/>
    <property type="molecule type" value="Genomic_DNA"/>
</dbReference>
<dbReference type="AlphaFoldDB" id="A0A2T9ZG96"/>
<dbReference type="GO" id="GO:0006091">
    <property type="term" value="P:generation of precursor metabolites and energy"/>
    <property type="evidence" value="ECO:0007669"/>
    <property type="project" value="UniProtKB-ARBA"/>
</dbReference>
<evidence type="ECO:0000256" key="3">
    <source>
        <dbReference type="ARBA" id="ARBA00023002"/>
    </source>
</evidence>
<feature type="domain" description="Transketolase-like pyrimidine-binding" evidence="5">
    <location>
        <begin position="611"/>
        <end position="817"/>
    </location>
</feature>
<dbReference type="Gene3D" id="1.10.287.1150">
    <property type="entry name" value="TPP helical domain"/>
    <property type="match status" value="1"/>
</dbReference>
<evidence type="ECO:0000256" key="1">
    <source>
        <dbReference type="ARBA" id="ARBA00001964"/>
    </source>
</evidence>
<evidence type="ECO:0000256" key="2">
    <source>
        <dbReference type="ARBA" id="ARBA00006936"/>
    </source>
</evidence>
<dbReference type="InterPro" id="IPR031717">
    <property type="entry name" value="ODO-1/KGD_C"/>
</dbReference>
<dbReference type="Pfam" id="PF00676">
    <property type="entry name" value="E1_dh"/>
    <property type="match status" value="1"/>
</dbReference>
<dbReference type="InterPro" id="IPR001017">
    <property type="entry name" value="DH_E1"/>
</dbReference>
<keyword evidence="3" id="KW-0560">Oxidoreductase</keyword>
<keyword evidence="4" id="KW-0786">Thiamine pyrophosphate</keyword>
<dbReference type="PANTHER" id="PTHR23152">
    <property type="entry name" value="2-OXOGLUTARATE DEHYDROGENASE"/>
    <property type="match status" value="1"/>
</dbReference>
<dbReference type="SMART" id="SM00861">
    <property type="entry name" value="Transket_pyr"/>
    <property type="match status" value="1"/>
</dbReference>
<dbReference type="InterPro" id="IPR029061">
    <property type="entry name" value="THDP-binding"/>
</dbReference>
<accession>A0A2T9ZG96</accession>
<dbReference type="InterPro" id="IPR042179">
    <property type="entry name" value="KGD_C_sf"/>
</dbReference>
<gene>
    <name evidence="6" type="ORF">BB560_001919</name>
</gene>
<dbReference type="InterPro" id="IPR005475">
    <property type="entry name" value="Transketolase-like_Pyr-bd"/>
</dbReference>
<dbReference type="CDD" id="cd02016">
    <property type="entry name" value="TPP_E1_OGDC_like"/>
    <property type="match status" value="1"/>
</dbReference>
<protein>
    <recommendedName>
        <fullName evidence="5">Transketolase-like pyrimidine-binding domain-containing protein</fullName>
    </recommendedName>
</protein>
<comment type="similarity">
    <text evidence="2">Belongs to the alpha-ketoglutarate dehydrogenase family.</text>
</comment>
<dbReference type="GO" id="GO:0016624">
    <property type="term" value="F:oxidoreductase activity, acting on the aldehyde or oxo group of donors, disulfide as acceptor"/>
    <property type="evidence" value="ECO:0007669"/>
    <property type="project" value="InterPro"/>
</dbReference>
<evidence type="ECO:0000313" key="6">
    <source>
        <dbReference type="EMBL" id="PVV03591.1"/>
    </source>
</evidence>
<dbReference type="Proteomes" id="UP000245609">
    <property type="component" value="Unassembled WGS sequence"/>
</dbReference>
<dbReference type="Gene3D" id="3.40.50.11610">
    <property type="entry name" value="Multifunctional 2-oxoglutarate metabolism enzyme, C-terminal domain"/>
    <property type="match status" value="1"/>
</dbReference>
<comment type="cofactor">
    <cofactor evidence="1">
        <name>thiamine diphosphate</name>
        <dbReference type="ChEBI" id="CHEBI:58937"/>
    </cofactor>
</comment>
<keyword evidence="7" id="KW-1185">Reference proteome</keyword>
<reference evidence="6 7" key="1">
    <citation type="journal article" date="2018" name="MBio">
        <title>Comparative Genomics Reveals the Core Gene Toolbox for the Fungus-Insect Symbiosis.</title>
        <authorList>
            <person name="Wang Y."/>
            <person name="Stata M."/>
            <person name="Wang W."/>
            <person name="Stajich J.E."/>
            <person name="White M.M."/>
            <person name="Moncalvo J.M."/>
        </authorList>
    </citation>
    <scope>NUCLEOTIDE SEQUENCE [LARGE SCALE GENOMIC DNA]</scope>
    <source>
        <strain evidence="6 7">SC-DP-2</strain>
    </source>
</reference>
<comment type="caution">
    <text evidence="6">The sequence shown here is derived from an EMBL/GenBank/DDBJ whole genome shotgun (WGS) entry which is preliminary data.</text>
</comment>
<organism evidence="6 7">
    <name type="scientific">Smittium megazygosporum</name>
    <dbReference type="NCBI Taxonomy" id="133381"/>
    <lineage>
        <taxon>Eukaryota</taxon>
        <taxon>Fungi</taxon>
        <taxon>Fungi incertae sedis</taxon>
        <taxon>Zoopagomycota</taxon>
        <taxon>Kickxellomycotina</taxon>
        <taxon>Harpellomycetes</taxon>
        <taxon>Harpellales</taxon>
        <taxon>Legeriomycetaceae</taxon>
        <taxon>Smittium</taxon>
    </lineage>
</organism>
<dbReference type="NCBIfam" id="NF006914">
    <property type="entry name" value="PRK09404.1"/>
    <property type="match status" value="1"/>
</dbReference>
<name>A0A2T9ZG96_9FUNG</name>
<dbReference type="Pfam" id="PF02779">
    <property type="entry name" value="Transket_pyr"/>
    <property type="match status" value="1"/>
</dbReference>
<evidence type="ECO:0000259" key="5">
    <source>
        <dbReference type="SMART" id="SM00861"/>
    </source>
</evidence>
<dbReference type="SUPFAM" id="SSF52518">
    <property type="entry name" value="Thiamin diphosphate-binding fold (THDP-binding)"/>
    <property type="match status" value="2"/>
</dbReference>
<dbReference type="OrthoDB" id="413077at2759"/>
<proteinExistence type="inferred from homology"/>
<sequence length="971" mass="108703">MSVFTKINRYQYSLSTVLKRTLSPKYQKNGPYFSQHFRPGLSLALVSSSPKFQIRTYKEHKIYGHRIPFVKEVEMFSPQELENRQKNARLVQLVDAFREFGHYASNLDPLNAQPRTPAYSVDPNLYGFSDPNEVFDLKGILHINESETSTVPKKSATFAEILDYLNSTYSGNLGYEFMQVPDIQTRKWFSSYIEKDANNFKLTNKQKEEFFELLTLSEFLETFLQKKYSTFKRYGGEGTDTLMVAYKHLINLSASKKIDDIILGMSHRGRMTMLFALLGLPLEKLFYKLLGNSEYPTVPEATGDFISLLGGESVFKFEDGHELKFTSLPSPSHLDHVNPVAMGKARGKQTDKMAALNDSKCNVGDKVLSVQAHGDASFSGQGIVMESLGLANLPHYGVGGSIHIVVNNQIGYTTPTSNGRSTRYSSDIAKMIDAPIIHVNADHPEDVARAVEVAFAYRDHFRKDVVIDLIGFRRRGHNEMDEPDFTQPLMYKIIRNRKSAPKLYEESLIKSGVITQEKADQFRKYITDKAELARSNAKSYNPEIDAFQGKWSHISRAKGNDPIPETGVDKNLLVKVGKASVNLSPEVITHPRLEKYHIQSRLKRLEAGTGIDWSTAEALAFGSLLAEGYSVRLSGEDVGRGTFSQRHAMIVCQNTERVEVPLNNLPVENAAKIEVANSHLSELAVLAFEIGVSWESPDKLVVWEAQFGDFNTGAQSIIDNYLVSGETKWMRQSGLVLILPHGYDGIGSEHSSSRIERFLQMASDPVNITSPDTVFNPNICVIFPTTPAQMFHALRRQLKTNFRRPLIVAGPKTLLKLSTATSPLDEMGPGTSFKPILDDPAVSGSPDSVTRVVFVSGKFYYELAAQRSKDPNGSKIAFVRIEELCPFPRSGIVEIINKYKNATDFVYCQEESENAGGYLYLQPRIDQLLELSGKPKLRYVGRFSRGAVVTSIPKVYESEQNSVIQSAWSGL</sequence>
<dbReference type="Gene3D" id="3.40.50.970">
    <property type="match status" value="1"/>
</dbReference>
<evidence type="ECO:0000313" key="7">
    <source>
        <dbReference type="Proteomes" id="UP000245609"/>
    </source>
</evidence>
<dbReference type="NCBIfam" id="TIGR00239">
    <property type="entry name" value="2oxo_dh_E1"/>
    <property type="match status" value="1"/>
</dbReference>
<dbReference type="Gene3D" id="3.40.50.12470">
    <property type="match status" value="1"/>
</dbReference>
<dbReference type="PANTHER" id="PTHR23152:SF4">
    <property type="entry name" value="2-OXOADIPATE DEHYDROGENASE COMPLEX COMPONENT E1"/>
    <property type="match status" value="1"/>
</dbReference>